<dbReference type="SMART" id="SM00174">
    <property type="entry name" value="RHO"/>
    <property type="match status" value="1"/>
</dbReference>
<dbReference type="SMART" id="SM00175">
    <property type="entry name" value="RAB"/>
    <property type="match status" value="1"/>
</dbReference>
<comment type="subcellular location">
    <subcellularLocation>
        <location evidence="1">Membrane</location>
    </subcellularLocation>
</comment>
<dbReference type="PANTHER" id="PTHR47979">
    <property type="entry name" value="DRAB11-RELATED"/>
    <property type="match status" value="1"/>
</dbReference>
<keyword evidence="4" id="KW-0472">Membrane</keyword>
<dbReference type="PROSITE" id="PS51419">
    <property type="entry name" value="RAB"/>
    <property type="match status" value="1"/>
</dbReference>
<accession>A0A915B2D9</accession>
<dbReference type="Pfam" id="PF00071">
    <property type="entry name" value="Ras"/>
    <property type="match status" value="1"/>
</dbReference>
<dbReference type="Proteomes" id="UP000887569">
    <property type="component" value="Unplaced"/>
</dbReference>
<dbReference type="WBParaSite" id="PgR024_g041_t04">
    <property type="protein sequence ID" value="PgR024_g041_t04"/>
    <property type="gene ID" value="PgR024_g041"/>
</dbReference>
<name>A0A915B2D9_PARUN</name>
<keyword evidence="3" id="KW-0547">Nucleotide-binding</keyword>
<dbReference type="FunFam" id="3.40.50.300:FF:001193">
    <property type="entry name" value="Rab family, other"/>
    <property type="match status" value="1"/>
</dbReference>
<evidence type="ECO:0000256" key="2">
    <source>
        <dbReference type="ARBA" id="ARBA00006270"/>
    </source>
</evidence>
<dbReference type="SMART" id="SM00176">
    <property type="entry name" value="RAN"/>
    <property type="match status" value="1"/>
</dbReference>
<dbReference type="GO" id="GO:0003924">
    <property type="term" value="F:GTPase activity"/>
    <property type="evidence" value="ECO:0007669"/>
    <property type="project" value="InterPro"/>
</dbReference>
<evidence type="ECO:0000313" key="5">
    <source>
        <dbReference type="Proteomes" id="UP000887569"/>
    </source>
</evidence>
<dbReference type="NCBIfam" id="TIGR00231">
    <property type="entry name" value="small_GTP"/>
    <property type="match status" value="1"/>
</dbReference>
<organism evidence="5 6">
    <name type="scientific">Parascaris univalens</name>
    <name type="common">Nematode worm</name>
    <dbReference type="NCBI Taxonomy" id="6257"/>
    <lineage>
        <taxon>Eukaryota</taxon>
        <taxon>Metazoa</taxon>
        <taxon>Ecdysozoa</taxon>
        <taxon>Nematoda</taxon>
        <taxon>Chromadorea</taxon>
        <taxon>Rhabditida</taxon>
        <taxon>Spirurina</taxon>
        <taxon>Ascaridomorpha</taxon>
        <taxon>Ascaridoidea</taxon>
        <taxon>Ascarididae</taxon>
        <taxon>Parascaris</taxon>
    </lineage>
</organism>
<evidence type="ECO:0000313" key="6">
    <source>
        <dbReference type="WBParaSite" id="PgR024_g041_t04"/>
    </source>
</evidence>
<dbReference type="GO" id="GO:0005525">
    <property type="term" value="F:GTP binding"/>
    <property type="evidence" value="ECO:0007669"/>
    <property type="project" value="InterPro"/>
</dbReference>
<dbReference type="GO" id="GO:0016020">
    <property type="term" value="C:membrane"/>
    <property type="evidence" value="ECO:0007669"/>
    <property type="project" value="UniProtKB-SubCell"/>
</dbReference>
<dbReference type="InterPro" id="IPR001806">
    <property type="entry name" value="Small_GTPase"/>
</dbReference>
<protein>
    <submittedName>
        <fullName evidence="6">Ras-related protein Rab-4B</fullName>
    </submittedName>
</protein>
<evidence type="ECO:0000256" key="3">
    <source>
        <dbReference type="ARBA" id="ARBA00022741"/>
    </source>
</evidence>
<dbReference type="PROSITE" id="PS51421">
    <property type="entry name" value="RAS"/>
    <property type="match status" value="1"/>
</dbReference>
<dbReference type="PRINTS" id="PR00449">
    <property type="entry name" value="RASTRNSFRMNG"/>
</dbReference>
<evidence type="ECO:0000256" key="1">
    <source>
        <dbReference type="ARBA" id="ARBA00004370"/>
    </source>
</evidence>
<dbReference type="SUPFAM" id="SSF52540">
    <property type="entry name" value="P-loop containing nucleoside triphosphate hydrolases"/>
    <property type="match status" value="1"/>
</dbReference>
<comment type="similarity">
    <text evidence="2">Belongs to the small GTPase superfamily. Rab family.</text>
</comment>
<dbReference type="Gene3D" id="3.40.50.300">
    <property type="entry name" value="P-loop containing nucleotide triphosphate hydrolases"/>
    <property type="match status" value="1"/>
</dbReference>
<keyword evidence="5" id="KW-1185">Reference proteome</keyword>
<reference evidence="6" key="1">
    <citation type="submission" date="2022-11" db="UniProtKB">
        <authorList>
            <consortium name="WormBaseParasite"/>
        </authorList>
    </citation>
    <scope>IDENTIFICATION</scope>
</reference>
<dbReference type="AlphaFoldDB" id="A0A915B2D9"/>
<dbReference type="InterPro" id="IPR005225">
    <property type="entry name" value="Small_GTP-bd"/>
</dbReference>
<sequence>MAADTSYNYLLKFLIIGNAGTGKSCIMHRFIERKFKANSAHTIGVEFGSRMVALGGKKVKLQIWDTAGQERFRAVTRSYYRGAAGALLVYDITNRESYNALQQWLIEARNLASAHIVVVLVGNKKDLHEERQVMFLEASQFAQENDLTFIETSALNGENVEETFLKCAKTILSKIESGEIDLECVGPGVEIGSSQLKKCRDEESKRMNRRRYQECSASCRNL</sequence>
<dbReference type="InterPro" id="IPR027417">
    <property type="entry name" value="P-loop_NTPase"/>
</dbReference>
<proteinExistence type="inferred from homology"/>
<dbReference type="SMART" id="SM00173">
    <property type="entry name" value="RAS"/>
    <property type="match status" value="1"/>
</dbReference>
<dbReference type="InterPro" id="IPR050209">
    <property type="entry name" value="Rab_GTPases_membrane_traffic"/>
</dbReference>
<evidence type="ECO:0000256" key="4">
    <source>
        <dbReference type="ARBA" id="ARBA00023136"/>
    </source>
</evidence>